<dbReference type="EC" id="5.1.3.32" evidence="5"/>
<dbReference type="OrthoDB" id="9799608at2"/>
<dbReference type="Gene3D" id="3.30.70.100">
    <property type="match status" value="1"/>
</dbReference>
<dbReference type="AlphaFoldDB" id="A0A1G7BYI7"/>
<organism evidence="6 7">
    <name type="scientific">Pricia antarctica</name>
    <dbReference type="NCBI Taxonomy" id="641691"/>
    <lineage>
        <taxon>Bacteria</taxon>
        <taxon>Pseudomonadati</taxon>
        <taxon>Bacteroidota</taxon>
        <taxon>Flavobacteriia</taxon>
        <taxon>Flavobacteriales</taxon>
        <taxon>Flavobacteriaceae</taxon>
        <taxon>Pricia</taxon>
    </lineage>
</organism>
<dbReference type="InterPro" id="IPR013448">
    <property type="entry name" value="L-rhamnose_mutarotase"/>
</dbReference>
<proteinExistence type="inferred from homology"/>
<dbReference type="HAMAP" id="MF_01663">
    <property type="entry name" value="L_rham_rotase"/>
    <property type="match status" value="1"/>
</dbReference>
<keyword evidence="1" id="KW-0963">Cytoplasm</keyword>
<keyword evidence="2" id="KW-0413">Isomerase</keyword>
<keyword evidence="3" id="KW-0119">Carbohydrate metabolism</keyword>
<keyword evidence="4" id="KW-0684">Rhamnose metabolism</keyword>
<protein>
    <recommendedName>
        <fullName evidence="5">L-rhamnose mutarotase</fullName>
        <ecNumber evidence="5">5.1.3.32</ecNumber>
    </recommendedName>
</protein>
<evidence type="ECO:0000256" key="2">
    <source>
        <dbReference type="ARBA" id="ARBA00023235"/>
    </source>
</evidence>
<dbReference type="RefSeq" id="WP_091867982.1">
    <property type="nucleotide sequence ID" value="NZ_FNAO01000004.1"/>
</dbReference>
<keyword evidence="7" id="KW-1185">Reference proteome</keyword>
<dbReference type="GO" id="GO:0005737">
    <property type="term" value="C:cytoplasm"/>
    <property type="evidence" value="ECO:0007669"/>
    <property type="project" value="InterPro"/>
</dbReference>
<dbReference type="NCBIfam" id="TIGR02625">
    <property type="entry name" value="YiiL_rotase"/>
    <property type="match status" value="1"/>
</dbReference>
<dbReference type="EMBL" id="FNAO01000004">
    <property type="protein sequence ID" value="SDE32154.1"/>
    <property type="molecule type" value="Genomic_DNA"/>
</dbReference>
<dbReference type="Proteomes" id="UP000199109">
    <property type="component" value="Unassembled WGS sequence"/>
</dbReference>
<sequence length="104" mass="12049">MTRLAFKMKLNAGQREAYIKRHNEIWPELKKLLRDSGVSEYSIFLDEETDTLFAFQKIAGDGGSQDLARNPLVKKWWAFMADIMETNPDNSPVSMALEEVFFMK</sequence>
<dbReference type="Pfam" id="PF05336">
    <property type="entry name" value="rhaM"/>
    <property type="match status" value="1"/>
</dbReference>
<gene>
    <name evidence="6" type="ORF">SAMN05421636_104349</name>
</gene>
<name>A0A1G7BYI7_9FLAO</name>
<evidence type="ECO:0000256" key="5">
    <source>
        <dbReference type="NCBIfam" id="TIGR02625"/>
    </source>
</evidence>
<dbReference type="STRING" id="641691.SAMN05421636_104349"/>
<evidence type="ECO:0000256" key="3">
    <source>
        <dbReference type="ARBA" id="ARBA00023277"/>
    </source>
</evidence>
<dbReference type="PANTHER" id="PTHR34389">
    <property type="entry name" value="L-RHAMNOSE MUTAROTASE"/>
    <property type="match status" value="1"/>
</dbReference>
<evidence type="ECO:0000313" key="6">
    <source>
        <dbReference type="EMBL" id="SDE32154.1"/>
    </source>
</evidence>
<accession>A0A1G7BYI7</accession>
<dbReference type="GO" id="GO:0062192">
    <property type="term" value="F:L-rhamnose mutarotase activity"/>
    <property type="evidence" value="ECO:0007669"/>
    <property type="project" value="UniProtKB-UniRule"/>
</dbReference>
<evidence type="ECO:0000256" key="4">
    <source>
        <dbReference type="ARBA" id="ARBA00023308"/>
    </source>
</evidence>
<dbReference type="InterPro" id="IPR008000">
    <property type="entry name" value="Rham/fucose_mutarotase"/>
</dbReference>
<dbReference type="PANTHER" id="PTHR34389:SF2">
    <property type="entry name" value="L-RHAMNOSE MUTAROTASE"/>
    <property type="match status" value="1"/>
</dbReference>
<evidence type="ECO:0000256" key="1">
    <source>
        <dbReference type="ARBA" id="ARBA00022490"/>
    </source>
</evidence>
<dbReference type="SUPFAM" id="SSF54909">
    <property type="entry name" value="Dimeric alpha+beta barrel"/>
    <property type="match status" value="1"/>
</dbReference>
<dbReference type="GO" id="GO:0019301">
    <property type="term" value="P:rhamnose catabolic process"/>
    <property type="evidence" value="ECO:0007669"/>
    <property type="project" value="UniProtKB-UniRule"/>
</dbReference>
<reference evidence="6 7" key="1">
    <citation type="submission" date="2016-10" db="EMBL/GenBank/DDBJ databases">
        <authorList>
            <person name="de Groot N.N."/>
        </authorList>
    </citation>
    <scope>NUCLEOTIDE SEQUENCE [LARGE SCALE GENOMIC DNA]</scope>
    <source>
        <strain evidence="6 7">DSM 23421</strain>
    </source>
</reference>
<evidence type="ECO:0000313" key="7">
    <source>
        <dbReference type="Proteomes" id="UP000199109"/>
    </source>
</evidence>
<dbReference type="InterPro" id="IPR011008">
    <property type="entry name" value="Dimeric_a/b-barrel"/>
</dbReference>